<evidence type="ECO:0000313" key="1">
    <source>
        <dbReference type="EMBL" id="TQS41120.1"/>
    </source>
</evidence>
<accession>A0A545AIP4</accession>
<name>A0A545AIP4_9ACTN</name>
<dbReference type="RefSeq" id="WP_142708550.1">
    <property type="nucleotide sequence ID" value="NZ_VIRS01000030.1"/>
</dbReference>
<evidence type="ECO:0000313" key="2">
    <source>
        <dbReference type="Proteomes" id="UP000317982"/>
    </source>
</evidence>
<dbReference type="PANTHER" id="PTHR38436">
    <property type="entry name" value="POLYKETIDE CYCLASE SNOAL-LIKE DOMAIN"/>
    <property type="match status" value="1"/>
</dbReference>
<dbReference type="SUPFAM" id="SSF54427">
    <property type="entry name" value="NTF2-like"/>
    <property type="match status" value="1"/>
</dbReference>
<dbReference type="AlphaFoldDB" id="A0A545AIP4"/>
<dbReference type="InterPro" id="IPR032710">
    <property type="entry name" value="NTF2-like_dom_sf"/>
</dbReference>
<dbReference type="GO" id="GO:0030638">
    <property type="term" value="P:polyketide metabolic process"/>
    <property type="evidence" value="ECO:0007669"/>
    <property type="project" value="InterPro"/>
</dbReference>
<dbReference type="InterPro" id="IPR009959">
    <property type="entry name" value="Cyclase_SnoaL-like"/>
</dbReference>
<dbReference type="Gene3D" id="3.10.450.50">
    <property type="match status" value="1"/>
</dbReference>
<dbReference type="EMBL" id="VIRS01000030">
    <property type="protein sequence ID" value="TQS41120.1"/>
    <property type="molecule type" value="Genomic_DNA"/>
</dbReference>
<organism evidence="1 2">
    <name type="scientific">Cryptosporangium phraense</name>
    <dbReference type="NCBI Taxonomy" id="2593070"/>
    <lineage>
        <taxon>Bacteria</taxon>
        <taxon>Bacillati</taxon>
        <taxon>Actinomycetota</taxon>
        <taxon>Actinomycetes</taxon>
        <taxon>Cryptosporangiales</taxon>
        <taxon>Cryptosporangiaceae</taxon>
        <taxon>Cryptosporangium</taxon>
    </lineage>
</organism>
<dbReference type="Proteomes" id="UP000317982">
    <property type="component" value="Unassembled WGS sequence"/>
</dbReference>
<gene>
    <name evidence="1" type="ORF">FL583_31700</name>
</gene>
<dbReference type="Pfam" id="PF07366">
    <property type="entry name" value="SnoaL"/>
    <property type="match status" value="1"/>
</dbReference>
<dbReference type="OrthoDB" id="9182871at2"/>
<sequence length="135" mass="14878">MSKQLIAEYHERLWGRGDLTAIDDLFAPGAVVHVAGFDAAAVQSVRDDASRYRGAFTDVSTRIEDLLADGDRVVLRWSTTGTHTGPYGKVAATGRVVTMTGVDIFRVEGETVVEFWSLWDGLDVFDQLGVLPDFW</sequence>
<keyword evidence="2" id="KW-1185">Reference proteome</keyword>
<dbReference type="InParanoid" id="A0A545AIP4"/>
<comment type="caution">
    <text evidence="1">The sequence shown here is derived from an EMBL/GenBank/DDBJ whole genome shotgun (WGS) entry which is preliminary data.</text>
</comment>
<protein>
    <submittedName>
        <fullName evidence="1">Ester cyclase</fullName>
    </submittedName>
</protein>
<proteinExistence type="predicted"/>
<reference evidence="1 2" key="1">
    <citation type="submission" date="2019-07" db="EMBL/GenBank/DDBJ databases">
        <title>Cryptosporangium phraense sp. nov., isolated from plant litter.</title>
        <authorList>
            <person name="Suriyachadkun C."/>
        </authorList>
    </citation>
    <scope>NUCLEOTIDE SEQUENCE [LARGE SCALE GENOMIC DNA]</scope>
    <source>
        <strain evidence="1 2">A-T 5661</strain>
    </source>
</reference>
<dbReference type="PANTHER" id="PTHR38436:SF1">
    <property type="entry name" value="ESTER CYCLASE"/>
    <property type="match status" value="1"/>
</dbReference>